<dbReference type="STRING" id="1560234.SP90_04915"/>
<dbReference type="PIRSF" id="PIRSF000114">
    <property type="entry name" value="Glycerol-3-P_dh"/>
    <property type="match status" value="1"/>
</dbReference>
<dbReference type="GO" id="GO:0051287">
    <property type="term" value="F:NAD binding"/>
    <property type="evidence" value="ECO:0007669"/>
    <property type="project" value="InterPro"/>
</dbReference>
<name>A0A1B7XH49_9BACT</name>
<evidence type="ECO:0000256" key="16">
    <source>
        <dbReference type="PIRSR" id="PIRSR000114-3"/>
    </source>
</evidence>
<dbReference type="Gene3D" id="3.40.50.720">
    <property type="entry name" value="NAD(P)-binding Rossmann-like Domain"/>
    <property type="match status" value="1"/>
</dbReference>
<comment type="catalytic activity">
    <reaction evidence="9">
        <text>sn-glycerol 3-phosphate + NADP(+) = dihydroxyacetone phosphate + NADPH + H(+)</text>
        <dbReference type="Rhea" id="RHEA:11096"/>
        <dbReference type="ChEBI" id="CHEBI:15378"/>
        <dbReference type="ChEBI" id="CHEBI:57597"/>
        <dbReference type="ChEBI" id="CHEBI:57642"/>
        <dbReference type="ChEBI" id="CHEBI:57783"/>
        <dbReference type="ChEBI" id="CHEBI:58349"/>
        <dbReference type="EC" id="1.1.1.94"/>
    </reaction>
    <physiologicalReaction direction="right-to-left" evidence="9">
        <dbReference type="Rhea" id="RHEA:11098"/>
    </physiologicalReaction>
</comment>
<dbReference type="GO" id="GO:0006650">
    <property type="term" value="P:glycerophospholipid metabolic process"/>
    <property type="evidence" value="ECO:0007669"/>
    <property type="project" value="UniProtKB-UniRule"/>
</dbReference>
<feature type="binding site" evidence="13">
    <location>
        <position position="137"/>
    </location>
    <ligand>
        <name>sn-glycerol 3-phosphate</name>
        <dbReference type="ChEBI" id="CHEBI:57597"/>
    </ligand>
</feature>
<evidence type="ECO:0000256" key="17">
    <source>
        <dbReference type="RuleBase" id="RU000437"/>
    </source>
</evidence>
<keyword evidence="3 13" id="KW-0521">NADP</keyword>
<feature type="binding site" evidence="13">
    <location>
        <position position="190"/>
    </location>
    <ligand>
        <name>sn-glycerol 3-phosphate</name>
        <dbReference type="ChEBI" id="CHEBI:57597"/>
    </ligand>
</feature>
<proteinExistence type="inferred from homology"/>
<dbReference type="InterPro" id="IPR006109">
    <property type="entry name" value="G3P_DH_NAD-dep_C"/>
</dbReference>
<comment type="subcellular location">
    <subcellularLocation>
        <location evidence="13">Cytoplasm</location>
    </subcellularLocation>
</comment>
<dbReference type="GO" id="GO:0046168">
    <property type="term" value="P:glycerol-3-phosphate catabolic process"/>
    <property type="evidence" value="ECO:0007669"/>
    <property type="project" value="InterPro"/>
</dbReference>
<evidence type="ECO:0000256" key="6">
    <source>
        <dbReference type="ARBA" id="ARBA00023098"/>
    </source>
</evidence>
<feature type="binding site" evidence="13">
    <location>
        <position position="31"/>
    </location>
    <ligand>
        <name>NADPH</name>
        <dbReference type="ChEBI" id="CHEBI:57783"/>
    </ligand>
</feature>
<keyword evidence="13" id="KW-0547">Nucleotide-binding</keyword>
<dbReference type="OrthoDB" id="9812273at2"/>
<dbReference type="Proteomes" id="UP000091979">
    <property type="component" value="Unassembled WGS sequence"/>
</dbReference>
<feature type="binding site" evidence="13">
    <location>
        <position position="255"/>
    </location>
    <ligand>
        <name>sn-glycerol 3-phosphate</name>
        <dbReference type="ChEBI" id="CHEBI:57597"/>
    </ligand>
</feature>
<feature type="binding site" evidence="13">
    <location>
        <position position="139"/>
    </location>
    <ligand>
        <name>NADPH</name>
        <dbReference type="ChEBI" id="CHEBI:57783"/>
    </ligand>
</feature>
<dbReference type="GO" id="GO:0141153">
    <property type="term" value="F:glycerol-3-phosphate dehydrogenase (NADP+) activity"/>
    <property type="evidence" value="ECO:0007669"/>
    <property type="project" value="RHEA"/>
</dbReference>
<feature type="domain" description="Glycerol-3-phosphate dehydrogenase NAD-dependent C-terminal" evidence="19">
    <location>
        <begin position="179"/>
        <end position="319"/>
    </location>
</feature>
<comment type="caution">
    <text evidence="13">Lacks conserved residue(s) required for the propagation of feature annotation.</text>
</comment>
<feature type="binding site" evidence="13">
    <location>
        <position position="135"/>
    </location>
    <ligand>
        <name>sn-glycerol 3-phosphate</name>
        <dbReference type="ChEBI" id="CHEBI:57597"/>
    </ligand>
</feature>
<feature type="binding site" evidence="15">
    <location>
        <begin position="254"/>
        <end position="255"/>
    </location>
    <ligand>
        <name>substrate</name>
    </ligand>
</feature>
<dbReference type="RefSeq" id="WP_066853189.1">
    <property type="nucleotide sequence ID" value="NZ_JXMS01000006.1"/>
</dbReference>
<dbReference type="SUPFAM" id="SSF48179">
    <property type="entry name" value="6-phosphogluconate dehydrogenase C-terminal domain-like"/>
    <property type="match status" value="1"/>
</dbReference>
<feature type="binding site" evidence="13">
    <location>
        <position position="105"/>
    </location>
    <ligand>
        <name>sn-glycerol 3-phosphate</name>
        <dbReference type="ChEBI" id="CHEBI:57597"/>
    </ligand>
</feature>
<dbReference type="InterPro" id="IPR006168">
    <property type="entry name" value="G3P_DH_NAD-dep"/>
</dbReference>
<comment type="caution">
    <text evidence="20">The sequence shown here is derived from an EMBL/GenBank/DDBJ whole genome shotgun (WGS) entry which is preliminary data.</text>
</comment>
<dbReference type="InterPro" id="IPR011128">
    <property type="entry name" value="G3P_DH_NAD-dep_N"/>
</dbReference>
<gene>
    <name evidence="13 20" type="primary">gpsA</name>
    <name evidence="20" type="ORF">SP90_04915</name>
</gene>
<feature type="binding site" evidence="13">
    <location>
        <position position="243"/>
    </location>
    <ligand>
        <name>sn-glycerol 3-phosphate</name>
        <dbReference type="ChEBI" id="CHEBI:57597"/>
    </ligand>
</feature>
<evidence type="ECO:0000256" key="13">
    <source>
        <dbReference type="HAMAP-Rule" id="MF_00394"/>
    </source>
</evidence>
<feature type="binding site" evidence="13">
    <location>
        <position position="48"/>
    </location>
    <ligand>
        <name>NADPH</name>
        <dbReference type="ChEBI" id="CHEBI:57783"/>
    </ligand>
</feature>
<reference evidence="20 21" key="1">
    <citation type="submission" date="2015-01" db="EMBL/GenBank/DDBJ databases">
        <title>Desulfovibrio sp. JC271 draft genome sequence.</title>
        <authorList>
            <person name="Shivani Y."/>
            <person name="Subhash Y."/>
            <person name="Sasikala C."/>
            <person name="Ramana C.V."/>
        </authorList>
    </citation>
    <scope>NUCLEOTIDE SEQUENCE [LARGE SCALE GENOMIC DNA]</scope>
    <source>
        <strain evidence="20 21">JC271</strain>
    </source>
</reference>
<dbReference type="PANTHER" id="PTHR11728">
    <property type="entry name" value="GLYCEROL-3-PHOSPHATE DEHYDROGENASE"/>
    <property type="match status" value="1"/>
</dbReference>
<evidence type="ECO:0000259" key="19">
    <source>
        <dbReference type="Pfam" id="PF07479"/>
    </source>
</evidence>
<dbReference type="Gene3D" id="1.10.1040.10">
    <property type="entry name" value="N-(1-d-carboxylethyl)-l-norvaline Dehydrogenase, domain 2"/>
    <property type="match status" value="1"/>
</dbReference>
<dbReference type="AlphaFoldDB" id="A0A1B7XH49"/>
<feature type="binding site" evidence="13">
    <location>
        <position position="253"/>
    </location>
    <ligand>
        <name>sn-glycerol 3-phosphate</name>
        <dbReference type="ChEBI" id="CHEBI:57597"/>
    </ligand>
</feature>
<evidence type="ECO:0000256" key="5">
    <source>
        <dbReference type="ARBA" id="ARBA00023027"/>
    </source>
</evidence>
<keyword evidence="7 13" id="KW-0594">Phospholipid biosynthesis</keyword>
<keyword evidence="21" id="KW-1185">Reference proteome</keyword>
<dbReference type="GO" id="GO:0008654">
    <property type="term" value="P:phospholipid biosynthetic process"/>
    <property type="evidence" value="ECO:0007669"/>
    <property type="project" value="UniProtKB-KW"/>
</dbReference>
<feature type="binding site" evidence="13">
    <location>
        <position position="105"/>
    </location>
    <ligand>
        <name>NADPH</name>
        <dbReference type="ChEBI" id="CHEBI:57783"/>
    </ligand>
</feature>
<dbReference type="Pfam" id="PF01210">
    <property type="entry name" value="NAD_Gly3P_dh_N"/>
    <property type="match status" value="1"/>
</dbReference>
<keyword evidence="13" id="KW-0963">Cytoplasm</keyword>
<evidence type="ECO:0000256" key="9">
    <source>
        <dbReference type="ARBA" id="ARBA00052716"/>
    </source>
</evidence>
<evidence type="ECO:0000313" key="20">
    <source>
        <dbReference type="EMBL" id="OBQ54829.1"/>
    </source>
</evidence>
<evidence type="ECO:0000256" key="11">
    <source>
        <dbReference type="ARBA" id="ARBA00069372"/>
    </source>
</evidence>
<accession>A0A1B7XH49</accession>
<dbReference type="UniPathway" id="UPA00940"/>
<dbReference type="GO" id="GO:0141152">
    <property type="term" value="F:glycerol-3-phosphate dehydrogenase (NAD+) activity"/>
    <property type="evidence" value="ECO:0007669"/>
    <property type="project" value="RHEA"/>
</dbReference>
<feature type="active site" description="Proton acceptor" evidence="13 14">
    <location>
        <position position="190"/>
    </location>
</feature>
<dbReference type="GO" id="GO:0046167">
    <property type="term" value="P:glycerol-3-phosphate biosynthetic process"/>
    <property type="evidence" value="ECO:0007669"/>
    <property type="project" value="UniProtKB-UniRule"/>
</dbReference>
<organism evidence="20 21">
    <name type="scientific">Halodesulfovibrio spirochaetisodalis</name>
    <dbReference type="NCBI Taxonomy" id="1560234"/>
    <lineage>
        <taxon>Bacteria</taxon>
        <taxon>Pseudomonadati</taxon>
        <taxon>Thermodesulfobacteriota</taxon>
        <taxon>Desulfovibrionia</taxon>
        <taxon>Desulfovibrionales</taxon>
        <taxon>Desulfovibrionaceae</taxon>
        <taxon>Halodesulfovibrio</taxon>
    </lineage>
</organism>
<dbReference type="InterPro" id="IPR008927">
    <property type="entry name" value="6-PGluconate_DH-like_C_sf"/>
</dbReference>
<dbReference type="NCBIfam" id="NF000940">
    <property type="entry name" value="PRK00094.1-2"/>
    <property type="match status" value="1"/>
</dbReference>
<evidence type="ECO:0000256" key="2">
    <source>
        <dbReference type="ARBA" id="ARBA00022516"/>
    </source>
</evidence>
<feature type="binding site" evidence="13">
    <location>
        <position position="254"/>
    </location>
    <ligand>
        <name>sn-glycerol 3-phosphate</name>
        <dbReference type="ChEBI" id="CHEBI:57597"/>
    </ligand>
</feature>
<evidence type="ECO:0000256" key="1">
    <source>
        <dbReference type="ARBA" id="ARBA00011009"/>
    </source>
</evidence>
<dbReference type="GO" id="GO:0005975">
    <property type="term" value="P:carbohydrate metabolic process"/>
    <property type="evidence" value="ECO:0007669"/>
    <property type="project" value="InterPro"/>
</dbReference>
<dbReference type="EC" id="1.1.1.94" evidence="10 13"/>
<feature type="binding site" evidence="13">
    <location>
        <position position="280"/>
    </location>
    <ligand>
        <name>NADPH</name>
        <dbReference type="ChEBI" id="CHEBI:57783"/>
    </ligand>
</feature>
<comment type="function">
    <text evidence="13">Catalyzes the reduction of the glycolytic intermediate dihydroxyacetone phosphate (DHAP) to sn-glycerol 3-phosphate (G3P), the key precursor for phospholipid synthesis.</text>
</comment>
<evidence type="ECO:0000256" key="14">
    <source>
        <dbReference type="PIRSR" id="PIRSR000114-1"/>
    </source>
</evidence>
<evidence type="ECO:0000256" key="10">
    <source>
        <dbReference type="ARBA" id="ARBA00066687"/>
    </source>
</evidence>
<feature type="binding site" evidence="13">
    <location>
        <position position="11"/>
    </location>
    <ligand>
        <name>NADPH</name>
        <dbReference type="ChEBI" id="CHEBI:57783"/>
    </ligand>
</feature>
<dbReference type="FunFam" id="3.40.50.720:FF:000019">
    <property type="entry name" value="Glycerol-3-phosphate dehydrogenase [NAD(P)+]"/>
    <property type="match status" value="1"/>
</dbReference>
<feature type="binding site" evidence="13">
    <location>
        <position position="254"/>
    </location>
    <ligand>
        <name>NADPH</name>
        <dbReference type="ChEBI" id="CHEBI:57783"/>
    </ligand>
</feature>
<dbReference type="PANTHER" id="PTHR11728:SF1">
    <property type="entry name" value="GLYCEROL-3-PHOSPHATE DEHYDROGENASE [NAD(+)] 2, CHLOROPLASTIC"/>
    <property type="match status" value="1"/>
</dbReference>
<evidence type="ECO:0000313" key="21">
    <source>
        <dbReference type="Proteomes" id="UP000091979"/>
    </source>
</evidence>
<protein>
    <recommendedName>
        <fullName evidence="11 13">Glycerol-3-phosphate dehydrogenase [NAD(P)+]</fullName>
        <ecNumber evidence="10 13">1.1.1.94</ecNumber>
    </recommendedName>
    <alternativeName>
        <fullName evidence="13">NAD(P)(+)-dependent glycerol-3-phosphate dehydrogenase</fullName>
    </alternativeName>
    <alternativeName>
        <fullName evidence="12 13">NAD(P)H-dependent dihydroxyacetone-phosphate reductase</fullName>
    </alternativeName>
</protein>
<evidence type="ECO:0000256" key="8">
    <source>
        <dbReference type="ARBA" id="ARBA00023264"/>
    </source>
</evidence>
<evidence type="ECO:0000256" key="15">
    <source>
        <dbReference type="PIRSR" id="PIRSR000114-2"/>
    </source>
</evidence>
<feature type="binding site" evidence="16">
    <location>
        <position position="139"/>
    </location>
    <ligand>
        <name>NAD(+)</name>
        <dbReference type="ChEBI" id="CHEBI:57540"/>
    </ligand>
</feature>
<dbReference type="GO" id="GO:0005829">
    <property type="term" value="C:cytosol"/>
    <property type="evidence" value="ECO:0007669"/>
    <property type="project" value="TreeGrafter"/>
</dbReference>
<sequence>MNITVIGGGSWGTALAQLLAEKGYTVPLLVRDEKQADAINSTRENAKYLPNVPLHVNITATTNAETALNGTKHILFSVPCQVFRNTLQKCEPLVEHGTTIICSNKGLELDTGKTVSEVVTEELGHKKPIFAMLSGPSFAAEVVRGMPTAVVLGCCNQRCGKDLREMFSNESFRAYSSTDVLGVELGGAFKNVIAIAAGMSDGLRFGSNARAALITRGLAEMSRLGVAMGAKAETFMGLSGMGDLVLTCTGDLSRNRQVGLKLGQGKTLDEILSEMKQVAEGVKTTTAVHHLAQRLNVELPITATMHAVIHDGKDPHEAWRELMKRELREE</sequence>
<dbReference type="SUPFAM" id="SSF51735">
    <property type="entry name" value="NAD(P)-binding Rossmann-fold domains"/>
    <property type="match status" value="1"/>
</dbReference>
<dbReference type="PROSITE" id="PS00957">
    <property type="entry name" value="NAD_G3PDH"/>
    <property type="match status" value="1"/>
</dbReference>
<feature type="binding site" evidence="13">
    <location>
        <position position="278"/>
    </location>
    <ligand>
        <name>NADPH</name>
        <dbReference type="ChEBI" id="CHEBI:57783"/>
    </ligand>
</feature>
<evidence type="ECO:0000259" key="18">
    <source>
        <dbReference type="Pfam" id="PF01210"/>
    </source>
</evidence>
<dbReference type="EMBL" id="JXMS01000006">
    <property type="protein sequence ID" value="OBQ54829.1"/>
    <property type="molecule type" value="Genomic_DNA"/>
</dbReference>
<dbReference type="InterPro" id="IPR013328">
    <property type="entry name" value="6PGD_dom2"/>
</dbReference>
<evidence type="ECO:0000256" key="4">
    <source>
        <dbReference type="ARBA" id="ARBA00023002"/>
    </source>
</evidence>
<keyword evidence="6 13" id="KW-0443">Lipid metabolism</keyword>
<feature type="binding site" evidence="16">
    <location>
        <begin position="7"/>
        <end position="12"/>
    </location>
    <ligand>
        <name>NAD(+)</name>
        <dbReference type="ChEBI" id="CHEBI:57540"/>
    </ligand>
</feature>
<feature type="binding site" evidence="13">
    <location>
        <position position="10"/>
    </location>
    <ligand>
        <name>NADPH</name>
        <dbReference type="ChEBI" id="CHEBI:57783"/>
    </ligand>
</feature>
<keyword evidence="2 13" id="KW-0444">Lipid biosynthesis</keyword>
<feature type="binding site" evidence="16">
    <location>
        <position position="254"/>
    </location>
    <ligand>
        <name>NAD(+)</name>
        <dbReference type="ChEBI" id="CHEBI:57540"/>
    </ligand>
</feature>
<keyword evidence="8 13" id="KW-1208">Phospholipid metabolism</keyword>
<evidence type="ECO:0000256" key="12">
    <source>
        <dbReference type="ARBA" id="ARBA00080511"/>
    </source>
</evidence>
<keyword evidence="4 13" id="KW-0560">Oxidoreductase</keyword>
<dbReference type="NCBIfam" id="NF000942">
    <property type="entry name" value="PRK00094.1-4"/>
    <property type="match status" value="1"/>
</dbReference>
<dbReference type="HAMAP" id="MF_00394">
    <property type="entry name" value="NAD_Glyc3P_dehydrog"/>
    <property type="match status" value="1"/>
</dbReference>
<keyword evidence="5 13" id="KW-0520">NAD</keyword>
<comment type="pathway">
    <text evidence="13">Membrane lipid metabolism; glycerophospholipid metabolism.</text>
</comment>
<evidence type="ECO:0000256" key="7">
    <source>
        <dbReference type="ARBA" id="ARBA00023209"/>
    </source>
</evidence>
<comment type="catalytic activity">
    <reaction evidence="13">
        <text>sn-glycerol 3-phosphate + NAD(+) = dihydroxyacetone phosphate + NADH + H(+)</text>
        <dbReference type="Rhea" id="RHEA:11092"/>
        <dbReference type="ChEBI" id="CHEBI:15378"/>
        <dbReference type="ChEBI" id="CHEBI:57540"/>
        <dbReference type="ChEBI" id="CHEBI:57597"/>
        <dbReference type="ChEBI" id="CHEBI:57642"/>
        <dbReference type="ChEBI" id="CHEBI:57945"/>
        <dbReference type="EC" id="1.1.1.94"/>
    </reaction>
</comment>
<dbReference type="PRINTS" id="PR00077">
    <property type="entry name" value="GPDHDRGNASE"/>
</dbReference>
<dbReference type="PATRIC" id="fig|1560234.3.peg.2944"/>
<feature type="binding site" evidence="15">
    <location>
        <position position="105"/>
    </location>
    <ligand>
        <name>substrate</name>
    </ligand>
</feature>
<comment type="similarity">
    <text evidence="1 13 17">Belongs to the NAD-dependent glycerol-3-phosphate dehydrogenase family.</text>
</comment>
<dbReference type="Pfam" id="PF07479">
    <property type="entry name" value="NAD_Gly3P_dh_C"/>
    <property type="match status" value="1"/>
</dbReference>
<dbReference type="FunFam" id="1.10.1040.10:FF:000001">
    <property type="entry name" value="Glycerol-3-phosphate dehydrogenase [NAD(P)+]"/>
    <property type="match status" value="1"/>
</dbReference>
<feature type="domain" description="Glycerol-3-phosphate dehydrogenase NAD-dependent N-terminal" evidence="18">
    <location>
        <begin position="2"/>
        <end position="158"/>
    </location>
</feature>
<dbReference type="InterPro" id="IPR036291">
    <property type="entry name" value="NAD(P)-bd_dom_sf"/>
</dbReference>
<evidence type="ECO:0000256" key="3">
    <source>
        <dbReference type="ARBA" id="ARBA00022857"/>
    </source>
</evidence>